<dbReference type="AlphaFoldDB" id="A0A814D916"/>
<evidence type="ECO:0000313" key="2">
    <source>
        <dbReference type="EMBL" id="CAF0952633.1"/>
    </source>
</evidence>
<dbReference type="EMBL" id="CAJNOC010002810">
    <property type="protein sequence ID" value="CAF0952633.1"/>
    <property type="molecule type" value="Genomic_DNA"/>
</dbReference>
<proteinExistence type="predicted"/>
<keyword evidence="3" id="KW-1185">Reference proteome</keyword>
<dbReference type="OrthoDB" id="10203207at2759"/>
<name>A0A814D916_9BILA</name>
<gene>
    <name evidence="2" type="ORF">OXX778_LOCUS14027</name>
</gene>
<evidence type="ECO:0000313" key="3">
    <source>
        <dbReference type="Proteomes" id="UP000663879"/>
    </source>
</evidence>
<feature type="region of interest" description="Disordered" evidence="1">
    <location>
        <begin position="1"/>
        <end position="20"/>
    </location>
</feature>
<reference evidence="2" key="1">
    <citation type="submission" date="2021-02" db="EMBL/GenBank/DDBJ databases">
        <authorList>
            <person name="Nowell W R."/>
        </authorList>
    </citation>
    <scope>NUCLEOTIDE SEQUENCE</scope>
    <source>
        <strain evidence="2">Ploen Becks lab</strain>
    </source>
</reference>
<accession>A0A814D916</accession>
<dbReference type="Proteomes" id="UP000663879">
    <property type="component" value="Unassembled WGS sequence"/>
</dbReference>
<organism evidence="2 3">
    <name type="scientific">Brachionus calyciflorus</name>
    <dbReference type="NCBI Taxonomy" id="104777"/>
    <lineage>
        <taxon>Eukaryota</taxon>
        <taxon>Metazoa</taxon>
        <taxon>Spiralia</taxon>
        <taxon>Gnathifera</taxon>
        <taxon>Rotifera</taxon>
        <taxon>Eurotatoria</taxon>
        <taxon>Monogononta</taxon>
        <taxon>Pseudotrocha</taxon>
        <taxon>Ploima</taxon>
        <taxon>Brachionidae</taxon>
        <taxon>Brachionus</taxon>
    </lineage>
</organism>
<evidence type="ECO:0000256" key="1">
    <source>
        <dbReference type="SAM" id="MobiDB-lite"/>
    </source>
</evidence>
<protein>
    <submittedName>
        <fullName evidence="2">Uncharacterized protein</fullName>
    </submittedName>
</protein>
<comment type="caution">
    <text evidence="2">The sequence shown here is derived from an EMBL/GenBank/DDBJ whole genome shotgun (WGS) entry which is preliminary data.</text>
</comment>
<sequence>MSSCKKKSKCINGGGGHQSNNNICSILINKTSSINKYTIEIMLKEGLAKSKDEILNLNQIDRKIDQSRIKRLIDELLENKLNKHGKR</sequence>